<feature type="domain" description="Nudix hydrolase" evidence="1">
    <location>
        <begin position="46"/>
        <end position="184"/>
    </location>
</feature>
<dbReference type="GO" id="GO:0010945">
    <property type="term" value="F:coenzyme A diphosphatase activity"/>
    <property type="evidence" value="ECO:0007669"/>
    <property type="project" value="InterPro"/>
</dbReference>
<protein>
    <recommendedName>
        <fullName evidence="1">Nudix hydrolase domain-containing protein</fullName>
    </recommendedName>
</protein>
<dbReference type="PANTHER" id="PTHR12992:SF45">
    <property type="entry name" value="NUDIX HYDROLASE DOMAIN-CONTAINING PROTEIN"/>
    <property type="match status" value="1"/>
</dbReference>
<name>A0AAD5VTY3_9AGAR</name>
<dbReference type="Pfam" id="PF00293">
    <property type="entry name" value="NUDIX"/>
    <property type="match status" value="1"/>
</dbReference>
<dbReference type="PROSITE" id="PS51462">
    <property type="entry name" value="NUDIX"/>
    <property type="match status" value="1"/>
</dbReference>
<dbReference type="CDD" id="cd03426">
    <property type="entry name" value="NUDIX_CoAse_Nudt7"/>
    <property type="match status" value="1"/>
</dbReference>
<dbReference type="SUPFAM" id="SSF55811">
    <property type="entry name" value="Nudix"/>
    <property type="match status" value="1"/>
</dbReference>
<comment type="caution">
    <text evidence="2">The sequence shown here is derived from an EMBL/GenBank/DDBJ whole genome shotgun (WGS) entry which is preliminary data.</text>
</comment>
<evidence type="ECO:0000313" key="3">
    <source>
        <dbReference type="Proteomes" id="UP001213000"/>
    </source>
</evidence>
<dbReference type="GO" id="GO:0015938">
    <property type="term" value="P:coenzyme A catabolic process"/>
    <property type="evidence" value="ECO:0007669"/>
    <property type="project" value="TreeGrafter"/>
</dbReference>
<dbReference type="InterPro" id="IPR000086">
    <property type="entry name" value="NUDIX_hydrolase_dom"/>
</dbReference>
<dbReference type="InterPro" id="IPR045121">
    <property type="entry name" value="CoAse"/>
</dbReference>
<gene>
    <name evidence="2" type="ORF">NP233_g6092</name>
</gene>
<sequence>MNAVEIPPIAPEALDLFSDSSRAAIQRLATSLASSNFPDLTPIPKTRLAAVLVLLYEENGKLRVLLTTRSKALRTHAGQTALPGGRVDETDKSLVETAFREAFEEVQLPLNCPDIHLIGLHEPFLSLHKLIVTPVFALLTRTELLGELKASEGEVSRIFSHPLEALLDPQLSQHEASLVAIGSDDWPYETSYYSTSDSAVAVLGNTFYRMHRFRTVASPIKGLTSDILIRTAEVAYDQPTVYERFAPGQIWGFEDVLKASSS</sequence>
<proteinExistence type="predicted"/>
<dbReference type="PANTHER" id="PTHR12992">
    <property type="entry name" value="NUDIX HYDROLASE"/>
    <property type="match status" value="1"/>
</dbReference>
<dbReference type="Proteomes" id="UP001213000">
    <property type="component" value="Unassembled WGS sequence"/>
</dbReference>
<dbReference type="Gene3D" id="3.90.79.10">
    <property type="entry name" value="Nucleoside Triphosphate Pyrophosphohydrolase"/>
    <property type="match status" value="1"/>
</dbReference>
<reference evidence="2" key="1">
    <citation type="submission" date="2022-07" db="EMBL/GenBank/DDBJ databases">
        <title>Genome Sequence of Leucocoprinus birnbaumii.</title>
        <authorList>
            <person name="Buettner E."/>
        </authorList>
    </citation>
    <scope>NUCLEOTIDE SEQUENCE</scope>
    <source>
        <strain evidence="2">VT141</strain>
    </source>
</reference>
<dbReference type="InterPro" id="IPR015797">
    <property type="entry name" value="NUDIX_hydrolase-like_dom_sf"/>
</dbReference>
<dbReference type="EMBL" id="JANIEX010000383">
    <property type="protein sequence ID" value="KAJ3567857.1"/>
    <property type="molecule type" value="Genomic_DNA"/>
</dbReference>
<evidence type="ECO:0000259" key="1">
    <source>
        <dbReference type="PROSITE" id="PS51462"/>
    </source>
</evidence>
<dbReference type="AlphaFoldDB" id="A0AAD5VTY3"/>
<keyword evidence="3" id="KW-1185">Reference proteome</keyword>
<accession>A0AAD5VTY3</accession>
<evidence type="ECO:0000313" key="2">
    <source>
        <dbReference type="EMBL" id="KAJ3567857.1"/>
    </source>
</evidence>
<organism evidence="2 3">
    <name type="scientific">Leucocoprinus birnbaumii</name>
    <dbReference type="NCBI Taxonomy" id="56174"/>
    <lineage>
        <taxon>Eukaryota</taxon>
        <taxon>Fungi</taxon>
        <taxon>Dikarya</taxon>
        <taxon>Basidiomycota</taxon>
        <taxon>Agaricomycotina</taxon>
        <taxon>Agaricomycetes</taxon>
        <taxon>Agaricomycetidae</taxon>
        <taxon>Agaricales</taxon>
        <taxon>Agaricineae</taxon>
        <taxon>Agaricaceae</taxon>
        <taxon>Leucocoprinus</taxon>
    </lineage>
</organism>